<comment type="caution">
    <text evidence="2">The sequence shown here is derived from an EMBL/GenBank/DDBJ whole genome shotgun (WGS) entry which is preliminary data.</text>
</comment>
<keyword evidence="1" id="KW-0812">Transmembrane</keyword>
<dbReference type="AlphaFoldDB" id="A0A9D4Z8J1"/>
<proteinExistence type="predicted"/>
<keyword evidence="1" id="KW-0472">Membrane</keyword>
<feature type="transmembrane region" description="Helical" evidence="1">
    <location>
        <begin position="21"/>
        <end position="42"/>
    </location>
</feature>
<dbReference type="EMBL" id="JABFUD020000019">
    <property type="protein sequence ID" value="KAI5064810.1"/>
    <property type="molecule type" value="Genomic_DNA"/>
</dbReference>
<accession>A0A9D4Z8J1</accession>
<dbReference type="Proteomes" id="UP000886520">
    <property type="component" value="Chromosome 19"/>
</dbReference>
<evidence type="ECO:0000256" key="1">
    <source>
        <dbReference type="SAM" id="Phobius"/>
    </source>
</evidence>
<evidence type="ECO:0000313" key="3">
    <source>
        <dbReference type="Proteomes" id="UP000886520"/>
    </source>
</evidence>
<keyword evidence="1" id="KW-1133">Transmembrane helix</keyword>
<protein>
    <submittedName>
        <fullName evidence="2">Uncharacterized protein</fullName>
    </submittedName>
</protein>
<keyword evidence="3" id="KW-1185">Reference proteome</keyword>
<name>A0A9D4Z8J1_ADICA</name>
<evidence type="ECO:0000313" key="2">
    <source>
        <dbReference type="EMBL" id="KAI5064810.1"/>
    </source>
</evidence>
<gene>
    <name evidence="2" type="ORF">GOP47_0019505</name>
</gene>
<sequence length="67" mass="6874">MAYASACSCCADCKLRKSSAIHVLLVVMVMIVAVCDGGSTAANVENSLCPLEDLGFFAGVPILVVVP</sequence>
<reference evidence="2" key="1">
    <citation type="submission" date="2021-01" db="EMBL/GenBank/DDBJ databases">
        <title>Adiantum capillus-veneris genome.</title>
        <authorList>
            <person name="Fang Y."/>
            <person name="Liao Q."/>
        </authorList>
    </citation>
    <scope>NUCLEOTIDE SEQUENCE</scope>
    <source>
        <strain evidence="2">H3</strain>
        <tissue evidence="2">Leaf</tissue>
    </source>
</reference>
<organism evidence="2 3">
    <name type="scientific">Adiantum capillus-veneris</name>
    <name type="common">Maidenhair fern</name>
    <dbReference type="NCBI Taxonomy" id="13818"/>
    <lineage>
        <taxon>Eukaryota</taxon>
        <taxon>Viridiplantae</taxon>
        <taxon>Streptophyta</taxon>
        <taxon>Embryophyta</taxon>
        <taxon>Tracheophyta</taxon>
        <taxon>Polypodiopsida</taxon>
        <taxon>Polypodiidae</taxon>
        <taxon>Polypodiales</taxon>
        <taxon>Pteridineae</taxon>
        <taxon>Pteridaceae</taxon>
        <taxon>Vittarioideae</taxon>
        <taxon>Adiantum</taxon>
    </lineage>
</organism>